<dbReference type="SUPFAM" id="SSF52540">
    <property type="entry name" value="P-loop containing nucleoside triphosphate hydrolases"/>
    <property type="match status" value="1"/>
</dbReference>
<comment type="caution">
    <text evidence="5">The sequence shown here is derived from an EMBL/GenBank/DDBJ whole genome shotgun (WGS) entry which is preliminary data.</text>
</comment>
<dbReference type="PANTHER" id="PTHR44533:SF4">
    <property type="entry name" value="DEAD_H RNA HELICASE, PUTATIVE-RELATED"/>
    <property type="match status" value="1"/>
</dbReference>
<evidence type="ECO:0000256" key="2">
    <source>
        <dbReference type="ARBA" id="ARBA00022806"/>
    </source>
</evidence>
<dbReference type="Pfam" id="PF26076">
    <property type="entry name" value="WHD_DDX60"/>
    <property type="match status" value="1"/>
</dbReference>
<name>A0ABY0FNH7_9PLEO</name>
<evidence type="ECO:0000313" key="6">
    <source>
        <dbReference type="Proteomes" id="UP000293195"/>
    </source>
</evidence>
<dbReference type="InterPro" id="IPR059032">
    <property type="entry name" value="WHD_DDX60"/>
</dbReference>
<keyword evidence="6" id="KW-1185">Reference proteome</keyword>
<gene>
    <name evidence="5" type="ORF">AA0119_g13483</name>
</gene>
<feature type="region of interest" description="Disordered" evidence="3">
    <location>
        <begin position="163"/>
        <end position="200"/>
    </location>
</feature>
<protein>
    <submittedName>
        <fullName evidence="5">Helicase</fullName>
    </submittedName>
</protein>
<dbReference type="InterPro" id="IPR052431">
    <property type="entry name" value="SKI2_subfamily_helicases"/>
</dbReference>
<evidence type="ECO:0000256" key="3">
    <source>
        <dbReference type="SAM" id="MobiDB-lite"/>
    </source>
</evidence>
<dbReference type="InterPro" id="IPR001650">
    <property type="entry name" value="Helicase_C-like"/>
</dbReference>
<feature type="domain" description="Helicase C-terminal" evidence="4">
    <location>
        <begin position="194"/>
        <end position="373"/>
    </location>
</feature>
<proteinExistence type="predicted"/>
<keyword evidence="1" id="KW-0378">Hydrolase</keyword>
<accession>A0ABY0FNH7</accession>
<keyword evidence="2 5" id="KW-0347">Helicase</keyword>
<evidence type="ECO:0000259" key="4">
    <source>
        <dbReference type="PROSITE" id="PS51194"/>
    </source>
</evidence>
<feature type="compositionally biased region" description="Acidic residues" evidence="3">
    <location>
        <begin position="729"/>
        <end position="738"/>
    </location>
</feature>
<dbReference type="Proteomes" id="UP000293195">
    <property type="component" value="Unassembled WGS sequence"/>
</dbReference>
<reference evidence="6" key="1">
    <citation type="journal article" date="2019" name="bioRxiv">
        <title>Genomics, evolutionary history and diagnostics of the Alternaria alternata species group including apple and Asian pear pathotypes.</title>
        <authorList>
            <person name="Armitage A.D."/>
            <person name="Cockerton H.M."/>
            <person name="Sreenivasaprasad S."/>
            <person name="Woodhall J.W."/>
            <person name="Lane C.R."/>
            <person name="Harrison R.J."/>
            <person name="Clarkson J.P."/>
        </authorList>
    </citation>
    <scope>NUCLEOTIDE SEQUENCE [LARGE SCALE GENOMIC DNA]</scope>
    <source>
        <strain evidence="6">FERA 635</strain>
    </source>
</reference>
<dbReference type="EMBL" id="PDXF01000293">
    <property type="protein sequence ID" value="RYN80674.1"/>
    <property type="molecule type" value="Genomic_DNA"/>
</dbReference>
<feature type="compositionally biased region" description="Basic and acidic residues" evidence="3">
    <location>
        <begin position="178"/>
        <end position="200"/>
    </location>
</feature>
<evidence type="ECO:0000256" key="1">
    <source>
        <dbReference type="ARBA" id="ARBA00022801"/>
    </source>
</evidence>
<dbReference type="GO" id="GO:0004386">
    <property type="term" value="F:helicase activity"/>
    <property type="evidence" value="ECO:0007669"/>
    <property type="project" value="UniProtKB-KW"/>
</dbReference>
<keyword evidence="2 5" id="KW-0067">ATP-binding</keyword>
<dbReference type="SMART" id="SM00490">
    <property type="entry name" value="HELICc"/>
    <property type="match status" value="1"/>
</dbReference>
<dbReference type="Pfam" id="PF00271">
    <property type="entry name" value="Helicase_C"/>
    <property type="match status" value="1"/>
</dbReference>
<keyword evidence="2 5" id="KW-0547">Nucleotide-binding</keyword>
<sequence length="738" mass="83036">MEKHATKQYSVPLNLGPDALPGVVKKVHIFEWEKNLKAKLLEWMNQRGSPFEKVQQDLSKTLIQPTTRNLLNTRHIFGGEFETRDVNTESLSSMILPALADLHAKNALPAIVFNYDRGQCEKLMKDVVKELEMNELAWKNTSTSWKEKLAAFKKFEKDQEAIKAKSKDGKSAGRMKARRGDSKRENYDEGRLSKLDREREAASAEHTKWDGFNPHTQIDGFHFANTHKLLNSELDIYKQQLRDRGVAQWLISALTRGIGVHHAGMNRKYRQVVEILFRRGYLQVVIATGTLALGINMPCKTVVFAGDSVFLTALNFRQCAGRAGRRGFDLLGNVLFLGIHVGRVFRLMSSRLPDLNGHFPITTSLVLRLATLLHGSNNSDFAIRTINSILSQPRLYLGSPRSKMAVLHHLRFSIEYLRRQSLLDLHGSPINFAGCITHLYYTENSAWAFHVLLSSGYLHNLCQDIDSNPQHVCSTLMLVLSHVFGRQQCKRVDGEFVEEVVKRSPSIVFLPPLPKEAEETLRAHNSETLAVFRTYVKTFANQYLKDPDDALPLSGIRIGRSDEQFNITPSVKQHTVLRSPFVSLSGHGDEFDSISDLCGTVRSGIFLEEAVVPYLPVHPETTVPLNAYLYDFYKHGDLNALEKANKIRRSDVWFHLNDFSLVLATIITALTNFIKPSSPFEADATDLKGGGDVYEESKDDSLTVGSDDNAGQEGKDSASTTVWAPIGVWDDEDDELED</sequence>
<evidence type="ECO:0000313" key="5">
    <source>
        <dbReference type="EMBL" id="RYN80674.1"/>
    </source>
</evidence>
<dbReference type="PANTHER" id="PTHR44533">
    <property type="entry name" value="DEAD/H RNA HELICASE, PUTATIVE-RELATED"/>
    <property type="match status" value="1"/>
</dbReference>
<dbReference type="InterPro" id="IPR027417">
    <property type="entry name" value="P-loop_NTPase"/>
</dbReference>
<organism evidence="5 6">
    <name type="scientific">Alternaria tenuissima</name>
    <dbReference type="NCBI Taxonomy" id="119927"/>
    <lineage>
        <taxon>Eukaryota</taxon>
        <taxon>Fungi</taxon>
        <taxon>Dikarya</taxon>
        <taxon>Ascomycota</taxon>
        <taxon>Pezizomycotina</taxon>
        <taxon>Dothideomycetes</taxon>
        <taxon>Pleosporomycetidae</taxon>
        <taxon>Pleosporales</taxon>
        <taxon>Pleosporineae</taxon>
        <taxon>Pleosporaceae</taxon>
        <taxon>Alternaria</taxon>
        <taxon>Alternaria sect. Alternaria</taxon>
        <taxon>Alternaria alternata complex</taxon>
    </lineage>
</organism>
<dbReference type="PROSITE" id="PS51194">
    <property type="entry name" value="HELICASE_CTER"/>
    <property type="match status" value="1"/>
</dbReference>
<dbReference type="CDD" id="cd18795">
    <property type="entry name" value="SF2_C_Ski2"/>
    <property type="match status" value="1"/>
</dbReference>
<feature type="region of interest" description="Disordered" evidence="3">
    <location>
        <begin position="686"/>
        <end position="738"/>
    </location>
</feature>
<dbReference type="Gene3D" id="3.40.50.300">
    <property type="entry name" value="P-loop containing nucleotide triphosphate hydrolases"/>
    <property type="match status" value="1"/>
</dbReference>